<evidence type="ECO:0000256" key="1">
    <source>
        <dbReference type="SAM" id="MobiDB-lite"/>
    </source>
</evidence>
<evidence type="ECO:0000313" key="2">
    <source>
        <dbReference type="Proteomes" id="UP000050790"/>
    </source>
</evidence>
<accession>A0AA84ZT41</accession>
<feature type="region of interest" description="Disordered" evidence="1">
    <location>
        <begin position="194"/>
        <end position="214"/>
    </location>
</feature>
<sequence length="334" mass="38366">MSTSSIDYFNSMNNIPSNHLIFTKTPNVSPANSCSSLNSYDYTNPIQYRNQQNKQFHSMFRQKNKKIICNLLPDQWSFTNNNIKYAKEINRYKPNDNHQEKRQIFGITEIHNFPSFMSTNSSNSISSKQVKHQTIHNKRTKTPITSRTEVREPLHQLETLKNENARYIWLTRQTQRSTPVLNQERQYGRINLISTHRGESPSRSGKSETSSARAEHRGGLFNVHMNSGIKAPYYIIHPEWLSETMTIRQLGLSPRPTPLPITNCLNDNQLNKRSHTTNSICPGSSRRNMCTDSLSLGQSSFNRCRSLPPKSINPITWDSYGNNPCKTDSETIGK</sequence>
<dbReference type="Proteomes" id="UP000050790">
    <property type="component" value="Unassembled WGS sequence"/>
</dbReference>
<name>A0AA84ZT41_9TREM</name>
<dbReference type="WBParaSite" id="SMRG1_44760.1">
    <property type="protein sequence ID" value="SMRG1_44760.1"/>
    <property type="gene ID" value="SMRG1_44760"/>
</dbReference>
<protein>
    <submittedName>
        <fullName evidence="3">Uncharacterized protein</fullName>
    </submittedName>
</protein>
<reference evidence="3" key="1">
    <citation type="submission" date="2023-11" db="UniProtKB">
        <authorList>
            <consortium name="WormBaseParasite"/>
        </authorList>
    </citation>
    <scope>IDENTIFICATION</scope>
</reference>
<evidence type="ECO:0000313" key="3">
    <source>
        <dbReference type="WBParaSite" id="SMRG1_44760.1"/>
    </source>
</evidence>
<organism evidence="2 3">
    <name type="scientific">Schistosoma margrebowiei</name>
    <dbReference type="NCBI Taxonomy" id="48269"/>
    <lineage>
        <taxon>Eukaryota</taxon>
        <taxon>Metazoa</taxon>
        <taxon>Spiralia</taxon>
        <taxon>Lophotrochozoa</taxon>
        <taxon>Platyhelminthes</taxon>
        <taxon>Trematoda</taxon>
        <taxon>Digenea</taxon>
        <taxon>Strigeidida</taxon>
        <taxon>Schistosomatoidea</taxon>
        <taxon>Schistosomatidae</taxon>
        <taxon>Schistosoma</taxon>
    </lineage>
</organism>
<dbReference type="AlphaFoldDB" id="A0AA84ZT41"/>
<feature type="compositionally biased region" description="Polar residues" evidence="1">
    <location>
        <begin position="201"/>
        <end position="212"/>
    </location>
</feature>
<proteinExistence type="predicted"/>